<evidence type="ECO:0000256" key="1">
    <source>
        <dbReference type="ARBA" id="ARBA00006961"/>
    </source>
</evidence>
<proteinExistence type="inferred from homology"/>
<dbReference type="GO" id="GO:0003955">
    <property type="term" value="F:NAD(P)H dehydrogenase (quinone) activity"/>
    <property type="evidence" value="ECO:0007669"/>
    <property type="project" value="TreeGrafter"/>
</dbReference>
<evidence type="ECO:0008006" key="4">
    <source>
        <dbReference type="Google" id="ProtNLM"/>
    </source>
</evidence>
<dbReference type="PANTHER" id="PTHR30546">
    <property type="entry name" value="FLAVODOXIN-RELATED PROTEIN WRBA-RELATED"/>
    <property type="match status" value="1"/>
</dbReference>
<evidence type="ECO:0000313" key="2">
    <source>
        <dbReference type="EMBL" id="WVY90263.1"/>
    </source>
</evidence>
<dbReference type="Proteomes" id="UP001374535">
    <property type="component" value="Chromosome 11"/>
</dbReference>
<comment type="similarity">
    <text evidence="1">Belongs to the WrbA family.</text>
</comment>
<dbReference type="PANTHER" id="PTHR30546:SF23">
    <property type="entry name" value="FLAVOPROTEIN-LIKE PROTEIN YCP4-RELATED"/>
    <property type="match status" value="1"/>
</dbReference>
<keyword evidence="3" id="KW-1185">Reference proteome</keyword>
<gene>
    <name evidence="2" type="ORF">V8G54_035777</name>
</gene>
<organism evidence="2 3">
    <name type="scientific">Vigna mungo</name>
    <name type="common">Black gram</name>
    <name type="synonym">Phaseolus mungo</name>
    <dbReference type="NCBI Taxonomy" id="3915"/>
    <lineage>
        <taxon>Eukaryota</taxon>
        <taxon>Viridiplantae</taxon>
        <taxon>Streptophyta</taxon>
        <taxon>Embryophyta</taxon>
        <taxon>Tracheophyta</taxon>
        <taxon>Spermatophyta</taxon>
        <taxon>Magnoliopsida</taxon>
        <taxon>eudicotyledons</taxon>
        <taxon>Gunneridae</taxon>
        <taxon>Pentapetalae</taxon>
        <taxon>rosids</taxon>
        <taxon>fabids</taxon>
        <taxon>Fabales</taxon>
        <taxon>Fabaceae</taxon>
        <taxon>Papilionoideae</taxon>
        <taxon>50 kb inversion clade</taxon>
        <taxon>NPAAA clade</taxon>
        <taxon>indigoferoid/millettioid clade</taxon>
        <taxon>Phaseoleae</taxon>
        <taxon>Vigna</taxon>
    </lineage>
</organism>
<evidence type="ECO:0000313" key="3">
    <source>
        <dbReference type="Proteomes" id="UP001374535"/>
    </source>
</evidence>
<dbReference type="SUPFAM" id="SSF52218">
    <property type="entry name" value="Flavoproteins"/>
    <property type="match status" value="1"/>
</dbReference>
<dbReference type="GO" id="GO:0016020">
    <property type="term" value="C:membrane"/>
    <property type="evidence" value="ECO:0007669"/>
    <property type="project" value="TreeGrafter"/>
</dbReference>
<accession>A0AAQ3MGG6</accession>
<reference evidence="2 3" key="1">
    <citation type="journal article" date="2023" name="Life. Sci Alliance">
        <title>Evolutionary insights into 3D genome organization and epigenetic landscape of Vigna mungo.</title>
        <authorList>
            <person name="Junaid A."/>
            <person name="Singh B."/>
            <person name="Bhatia S."/>
        </authorList>
    </citation>
    <scope>NUCLEOTIDE SEQUENCE [LARGE SCALE GENOMIC DNA]</scope>
    <source>
        <strain evidence="2">Urdbean</strain>
    </source>
</reference>
<feature type="non-terminal residue" evidence="2">
    <location>
        <position position="1"/>
    </location>
</feature>
<dbReference type="AlphaFoldDB" id="A0AAQ3MGG6"/>
<dbReference type="EMBL" id="CP144690">
    <property type="protein sequence ID" value="WVY90263.1"/>
    <property type="molecule type" value="Genomic_DNA"/>
</dbReference>
<name>A0AAQ3MGG6_VIGMU</name>
<dbReference type="Gene3D" id="3.40.50.360">
    <property type="match status" value="1"/>
</dbReference>
<sequence length="143" mass="15786">VPETLSTEERIDLRAPPKSEFKAFLDSTKFLWKAQMLASKPAGIFYATSFQGGGQKTAALTAITQSAHHGMIFVPIVYTFGSGMFEMSELKDGSPYTGDGSRNPTGLQLQQAFNQGKHIVSIAKQLKEDIDIHQIFKLDNRGY</sequence>
<protein>
    <recommendedName>
        <fullName evidence="4">NAD(P)H dehydrogenase (quinone)</fullName>
    </recommendedName>
</protein>
<dbReference type="InterPro" id="IPR029039">
    <property type="entry name" value="Flavoprotein-like_sf"/>
</dbReference>